<gene>
    <name evidence="1" type="ORF">QFC24_000309</name>
</gene>
<sequence length="755" mass="83330">MSDETLGQLVKDWTKMHTLRSVPATRDWDQRRWSATDLNSSCAPVFSSTFASRAPPSLPSASTGTLFQEVSATDSTHELAKSHRSMKMQYIQSVAEQLYVQGMSGQAGAYGNRIEATEGTKLGLLDLLNAPGDLFTVEDCLEAIEKGDTFFYKGNTIKIHLEGLARELQVRMQACRVAAQQRVIGDDAIVSDIPLDFSLSNLVQDSTEISPGDATAIADHYRHLQVLFTNPYRHNQLQITDAVLADAITNAQAFRRLEDGSTLSLMVGKDITVEDVAGKWSNLHAVCTRCNEYPKGCAVGAFRIPTSQGIASAPGATLPLGMRNMTRHRYLLDLAGGFDYVQGIGDKGIIKSRYGPFVNFWATTLDPSQVRLACLEFMKILTIIAPRLLLVQSDKVLCRFRTGKLVQVPLHRQEDMVGERQDEGEEDDEGEDEAATHPIASLADAQELAEKIDATCDRLGINPQILLDLNKKSQGLATLEHLSIRTRRIYQLWSIPVLAVTQIVNHRSALADFIGAYSALGCVRPPPTTAVDEAWFARDSANVQRIRAAGTHRHIPHGTPPLDLRVGTEEWKAWILSRRNNITYSESIRSYGNDSAEIHENLEQARRGQRYIYERFAEERMGDLLTYSGGENPASDLDIIIAASSAANNIAQTDRHQTRYTTAHSLQVVAERLLPTPTGPESKDELWQSAVMEDKLVLALEAAGTAGEFENNVPLCNLLIGAVRQINPTTPVGSTFSCTSPKSIRYGPYGWHKEK</sequence>
<comment type="caution">
    <text evidence="1">The sequence shown here is derived from an EMBL/GenBank/DDBJ whole genome shotgun (WGS) entry which is preliminary data.</text>
</comment>
<keyword evidence="2" id="KW-1185">Reference proteome</keyword>
<reference evidence="1" key="1">
    <citation type="submission" date="2023-04" db="EMBL/GenBank/DDBJ databases">
        <title>Draft Genome sequencing of Naganishia species isolated from polar environments using Oxford Nanopore Technology.</title>
        <authorList>
            <person name="Leo P."/>
            <person name="Venkateswaran K."/>
        </authorList>
    </citation>
    <scope>NUCLEOTIDE SEQUENCE</scope>
    <source>
        <strain evidence="1">DBVPG 5303</strain>
    </source>
</reference>
<organism evidence="1 2">
    <name type="scientific">Naganishia onofrii</name>
    <dbReference type="NCBI Taxonomy" id="1851511"/>
    <lineage>
        <taxon>Eukaryota</taxon>
        <taxon>Fungi</taxon>
        <taxon>Dikarya</taxon>
        <taxon>Basidiomycota</taxon>
        <taxon>Agaricomycotina</taxon>
        <taxon>Tremellomycetes</taxon>
        <taxon>Filobasidiales</taxon>
        <taxon>Filobasidiaceae</taxon>
        <taxon>Naganishia</taxon>
    </lineage>
</organism>
<dbReference type="Proteomes" id="UP001234202">
    <property type="component" value="Unassembled WGS sequence"/>
</dbReference>
<evidence type="ECO:0000313" key="1">
    <source>
        <dbReference type="EMBL" id="KAJ9128021.1"/>
    </source>
</evidence>
<accession>A0ACC2XXS7</accession>
<dbReference type="EMBL" id="JASBWV010000001">
    <property type="protein sequence ID" value="KAJ9128021.1"/>
    <property type="molecule type" value="Genomic_DNA"/>
</dbReference>
<protein>
    <submittedName>
        <fullName evidence="1">Uncharacterized protein</fullName>
    </submittedName>
</protein>
<evidence type="ECO:0000313" key="2">
    <source>
        <dbReference type="Proteomes" id="UP001234202"/>
    </source>
</evidence>
<proteinExistence type="predicted"/>
<name>A0ACC2XXS7_9TREE</name>